<organism evidence="6 7">
    <name type="scientific">Aurantimonas endophytica</name>
    <dbReference type="NCBI Taxonomy" id="1522175"/>
    <lineage>
        <taxon>Bacteria</taxon>
        <taxon>Pseudomonadati</taxon>
        <taxon>Pseudomonadota</taxon>
        <taxon>Alphaproteobacteria</taxon>
        <taxon>Hyphomicrobiales</taxon>
        <taxon>Aurantimonadaceae</taxon>
        <taxon>Aurantimonas</taxon>
    </lineage>
</organism>
<gene>
    <name evidence="6" type="ORF">GGR03_003654</name>
</gene>
<keyword evidence="2" id="KW-0805">Transcription regulation</keyword>
<dbReference type="SUPFAM" id="SSF53850">
    <property type="entry name" value="Periplasmic binding protein-like II"/>
    <property type="match status" value="1"/>
</dbReference>
<proteinExistence type="inferred from homology"/>
<evidence type="ECO:0000259" key="5">
    <source>
        <dbReference type="PROSITE" id="PS50931"/>
    </source>
</evidence>
<dbReference type="InterPro" id="IPR036388">
    <property type="entry name" value="WH-like_DNA-bd_sf"/>
</dbReference>
<dbReference type="InterPro" id="IPR000847">
    <property type="entry name" value="LysR_HTH_N"/>
</dbReference>
<keyword evidence="7" id="KW-1185">Reference proteome</keyword>
<protein>
    <submittedName>
        <fullName evidence="6">DNA-binding transcriptional LysR family regulator</fullName>
    </submittedName>
</protein>
<dbReference type="GO" id="GO:0003677">
    <property type="term" value="F:DNA binding"/>
    <property type="evidence" value="ECO:0007669"/>
    <property type="project" value="UniProtKB-KW"/>
</dbReference>
<sequence>MQTTSLRYFLTVARCGSIAAASTRLNVAASAISRQIANLESELGCVLFERRPRGMVPSPAGDLLVDHANQILMRADLAVSEILGLQGTARGLIRVAGSEGFALDVLPNAIAAFHARFSGIRFELAVMPPMKVTQSVASGEADIGMTFKMGKDPGLTIVHETTVAMLGLCAKGHPLADAASVPLRTLQDYPVVLMPEDTTSRQVFDAACRDEGITIEPVLTTNSLPSILSFVKLTKAVVPLASLSILGPVLRGDFAAFPLADSARTSRAVQVAVMRDRRLPQPVRIFLDEFVSTLPTDP</sequence>
<dbReference type="InterPro" id="IPR050950">
    <property type="entry name" value="HTH-type_LysR_regulators"/>
</dbReference>
<dbReference type="Gene3D" id="3.40.190.290">
    <property type="match status" value="1"/>
</dbReference>
<dbReference type="PANTHER" id="PTHR30419">
    <property type="entry name" value="HTH-TYPE TRANSCRIPTIONAL REGULATOR YBHD"/>
    <property type="match status" value="1"/>
</dbReference>
<dbReference type="InterPro" id="IPR005119">
    <property type="entry name" value="LysR_subst-bd"/>
</dbReference>
<keyword evidence="3 6" id="KW-0238">DNA-binding</keyword>
<dbReference type="FunFam" id="1.10.10.10:FF:000001">
    <property type="entry name" value="LysR family transcriptional regulator"/>
    <property type="match status" value="1"/>
</dbReference>
<dbReference type="SUPFAM" id="SSF46785">
    <property type="entry name" value="Winged helix' DNA-binding domain"/>
    <property type="match status" value="1"/>
</dbReference>
<dbReference type="RefSeq" id="WP_183210173.1">
    <property type="nucleotide sequence ID" value="NZ_JAAAMM010000005.1"/>
</dbReference>
<dbReference type="PANTHER" id="PTHR30419:SF30">
    <property type="entry name" value="LYSR FAMILY TRANSCRIPTIONAL REGULATOR"/>
    <property type="match status" value="1"/>
</dbReference>
<dbReference type="EMBL" id="JACIEM010000005">
    <property type="protein sequence ID" value="MBB4004559.1"/>
    <property type="molecule type" value="Genomic_DNA"/>
</dbReference>
<evidence type="ECO:0000256" key="2">
    <source>
        <dbReference type="ARBA" id="ARBA00023015"/>
    </source>
</evidence>
<dbReference type="Proteomes" id="UP000588647">
    <property type="component" value="Unassembled WGS sequence"/>
</dbReference>
<dbReference type="PRINTS" id="PR00039">
    <property type="entry name" value="HTHLYSR"/>
</dbReference>
<comment type="caution">
    <text evidence="6">The sequence shown here is derived from an EMBL/GenBank/DDBJ whole genome shotgun (WGS) entry which is preliminary data.</text>
</comment>
<evidence type="ECO:0000256" key="4">
    <source>
        <dbReference type="ARBA" id="ARBA00023163"/>
    </source>
</evidence>
<dbReference type="InterPro" id="IPR036390">
    <property type="entry name" value="WH_DNA-bd_sf"/>
</dbReference>
<comment type="similarity">
    <text evidence="1">Belongs to the LysR transcriptional regulatory family.</text>
</comment>
<accession>A0A7W6HG22</accession>
<keyword evidence="4" id="KW-0804">Transcription</keyword>
<evidence type="ECO:0000256" key="1">
    <source>
        <dbReference type="ARBA" id="ARBA00009437"/>
    </source>
</evidence>
<dbReference type="AlphaFoldDB" id="A0A7W6HG22"/>
<evidence type="ECO:0000256" key="3">
    <source>
        <dbReference type="ARBA" id="ARBA00023125"/>
    </source>
</evidence>
<name>A0A7W6HG22_9HYPH</name>
<dbReference type="GO" id="GO:0003700">
    <property type="term" value="F:DNA-binding transcription factor activity"/>
    <property type="evidence" value="ECO:0007669"/>
    <property type="project" value="InterPro"/>
</dbReference>
<evidence type="ECO:0000313" key="6">
    <source>
        <dbReference type="EMBL" id="MBB4004559.1"/>
    </source>
</evidence>
<dbReference type="Pfam" id="PF03466">
    <property type="entry name" value="LysR_substrate"/>
    <property type="match status" value="1"/>
</dbReference>
<dbReference type="GO" id="GO:0005829">
    <property type="term" value="C:cytosol"/>
    <property type="evidence" value="ECO:0007669"/>
    <property type="project" value="TreeGrafter"/>
</dbReference>
<evidence type="ECO:0000313" key="7">
    <source>
        <dbReference type="Proteomes" id="UP000588647"/>
    </source>
</evidence>
<dbReference type="Gene3D" id="1.10.10.10">
    <property type="entry name" value="Winged helix-like DNA-binding domain superfamily/Winged helix DNA-binding domain"/>
    <property type="match status" value="1"/>
</dbReference>
<feature type="domain" description="HTH lysR-type" evidence="5">
    <location>
        <begin position="1"/>
        <end position="58"/>
    </location>
</feature>
<dbReference type="Pfam" id="PF00126">
    <property type="entry name" value="HTH_1"/>
    <property type="match status" value="1"/>
</dbReference>
<reference evidence="6 7" key="1">
    <citation type="submission" date="2020-08" db="EMBL/GenBank/DDBJ databases">
        <title>Genomic Encyclopedia of Type Strains, Phase IV (KMG-IV): sequencing the most valuable type-strain genomes for metagenomic binning, comparative biology and taxonomic classification.</title>
        <authorList>
            <person name="Goeker M."/>
        </authorList>
    </citation>
    <scope>NUCLEOTIDE SEQUENCE [LARGE SCALE GENOMIC DNA]</scope>
    <source>
        <strain evidence="6 7">DSM 103570</strain>
    </source>
</reference>
<dbReference type="PROSITE" id="PS50931">
    <property type="entry name" value="HTH_LYSR"/>
    <property type="match status" value="1"/>
</dbReference>